<dbReference type="Proteomes" id="UP000266743">
    <property type="component" value="Chromosome 10"/>
</dbReference>
<evidence type="ECO:0000313" key="2">
    <source>
        <dbReference type="EMBL" id="RHW68689.1"/>
    </source>
</evidence>
<dbReference type="EMBL" id="QSBY01000010">
    <property type="protein sequence ID" value="RHW68689.1"/>
    <property type="molecule type" value="Genomic_DNA"/>
</dbReference>
<feature type="coiled-coil region" evidence="1">
    <location>
        <begin position="142"/>
        <end position="263"/>
    </location>
</feature>
<evidence type="ECO:0000256" key="1">
    <source>
        <dbReference type="SAM" id="Coils"/>
    </source>
</evidence>
<accession>A0A3L6KWH5</accession>
<keyword evidence="1" id="KW-0175">Coiled coil</keyword>
<reference evidence="2" key="1">
    <citation type="submission" date="2018-09" db="EMBL/GenBank/DDBJ databases">
        <title>whole genome sequence of T. equiperdum IVM-t1 strain.</title>
        <authorList>
            <person name="Suganuma K."/>
        </authorList>
    </citation>
    <scope>NUCLEOTIDE SEQUENCE [LARGE SCALE GENOMIC DNA]</scope>
    <source>
        <strain evidence="2">IVM-t1</strain>
    </source>
</reference>
<gene>
    <name evidence="2" type="ORF">DPX39_100070600</name>
</gene>
<dbReference type="AlphaFoldDB" id="A0A3L6KWH5"/>
<protein>
    <submittedName>
        <fullName evidence="2">Uncharacterized protein</fullName>
    </submittedName>
</protein>
<proteinExistence type="predicted"/>
<feature type="coiled-coil region" evidence="1">
    <location>
        <begin position="86"/>
        <end position="116"/>
    </location>
</feature>
<organism evidence="2">
    <name type="scientific">Trypanosoma brucei equiperdum</name>
    <dbReference type="NCBI Taxonomy" id="630700"/>
    <lineage>
        <taxon>Eukaryota</taxon>
        <taxon>Discoba</taxon>
        <taxon>Euglenozoa</taxon>
        <taxon>Kinetoplastea</taxon>
        <taxon>Metakinetoplastina</taxon>
        <taxon>Trypanosomatida</taxon>
        <taxon>Trypanosomatidae</taxon>
        <taxon>Trypanosoma</taxon>
    </lineage>
</organism>
<name>A0A3L6KWH5_9TRYP</name>
<comment type="caution">
    <text evidence="2">The sequence shown here is derived from an EMBL/GenBank/DDBJ whole genome shotgun (WGS) entry which is preliminary data.</text>
</comment>
<sequence length="339" mass="38856">MVDKLTPPFVPPFQHTKMPAVPCRASKGHHQVQLQHSVITFGSPNVEDGSRFFRQVVEGVRTGSERVLPKDESRRCLSGESDGATSRRLQQLNTDLQQALQKLRQRDREETKLRRRLSVVQLKLEEAAERHSATIEHVLGLMDVYGSRMEEQRMELQRLRAKVNNCDKTSEGLRNEGVISAPVGVRGLKASAVQAENESLKNRVKSLTDEREELRKMTQRLQDEKEENLQTFSNIRNKLTADIMDKQQQIHQANKKLKELSDEAAARDILVQQVRLFVQMVCQPDFHVVKDTSLQPVDRSRTEPTGFVLVPLTLMLQGYSLLSNEDRDDLVELYRQRLT</sequence>